<evidence type="ECO:0000256" key="4">
    <source>
        <dbReference type="ARBA" id="ARBA00023186"/>
    </source>
</evidence>
<name>A0A2S5B1E1_9BASI</name>
<feature type="compositionally biased region" description="Acidic residues" evidence="7">
    <location>
        <begin position="647"/>
        <end position="663"/>
    </location>
</feature>
<gene>
    <name evidence="10" type="ORF">BMF94_6392</name>
</gene>
<feature type="compositionally biased region" description="Basic and acidic residues" evidence="7">
    <location>
        <begin position="732"/>
        <end position="745"/>
    </location>
</feature>
<dbReference type="GO" id="GO:0006334">
    <property type="term" value="P:nucleosome assembly"/>
    <property type="evidence" value="ECO:0007669"/>
    <property type="project" value="TreeGrafter"/>
</dbReference>
<reference evidence="10 11" key="1">
    <citation type="journal article" date="2018" name="Front. Microbiol.">
        <title>Prospects for Fungal Bioremediation of Acidic Radioactive Waste Sites: Characterization and Genome Sequence of Rhodotorula taiwanensis MD1149.</title>
        <authorList>
            <person name="Tkavc R."/>
            <person name="Matrosova V.Y."/>
            <person name="Grichenko O.E."/>
            <person name="Gostincar C."/>
            <person name="Volpe R.P."/>
            <person name="Klimenkova P."/>
            <person name="Gaidamakova E.K."/>
            <person name="Zhou C.E."/>
            <person name="Stewart B.J."/>
            <person name="Lyman M.G."/>
            <person name="Malfatti S.A."/>
            <person name="Rubinfeld B."/>
            <person name="Courtot M."/>
            <person name="Singh J."/>
            <person name="Dalgard C.L."/>
            <person name="Hamilton T."/>
            <person name="Frey K.G."/>
            <person name="Gunde-Cimerman N."/>
            <person name="Dugan L."/>
            <person name="Daly M.J."/>
        </authorList>
    </citation>
    <scope>NUCLEOTIDE SEQUENCE [LARGE SCALE GENOMIC DNA]</scope>
    <source>
        <strain evidence="10 11">MD1149</strain>
    </source>
</reference>
<evidence type="ECO:0000256" key="1">
    <source>
        <dbReference type="ARBA" id="ARBA00004123"/>
    </source>
</evidence>
<feature type="compositionally biased region" description="Low complexity" evidence="7">
    <location>
        <begin position="1"/>
        <end position="25"/>
    </location>
</feature>
<accession>A0A2S5B1E1</accession>
<comment type="caution">
    <text evidence="10">The sequence shown here is derived from an EMBL/GenBank/DDBJ whole genome shotgun (WGS) entry which is preliminary data.</text>
</comment>
<dbReference type="Pfam" id="PF12253">
    <property type="entry name" value="CAF1A_dimeriz"/>
    <property type="match status" value="1"/>
</dbReference>
<dbReference type="EMBL" id="PJQD01000113">
    <property type="protein sequence ID" value="POY70614.1"/>
    <property type="molecule type" value="Genomic_DNA"/>
</dbReference>
<feature type="compositionally biased region" description="Basic and acidic residues" evidence="7">
    <location>
        <begin position="73"/>
        <end position="88"/>
    </location>
</feature>
<evidence type="ECO:0000313" key="11">
    <source>
        <dbReference type="Proteomes" id="UP000237144"/>
    </source>
</evidence>
<keyword evidence="4" id="KW-0143">Chaperone</keyword>
<feature type="region of interest" description="Disordered" evidence="7">
    <location>
        <begin position="336"/>
        <end position="463"/>
    </location>
</feature>
<keyword evidence="2" id="KW-0235">DNA replication</keyword>
<evidence type="ECO:0000256" key="7">
    <source>
        <dbReference type="SAM" id="MobiDB-lite"/>
    </source>
</evidence>
<evidence type="ECO:0000256" key="2">
    <source>
        <dbReference type="ARBA" id="ARBA00022705"/>
    </source>
</evidence>
<dbReference type="InterPro" id="IPR022043">
    <property type="entry name" value="CAF1A_DD"/>
</dbReference>
<comment type="subcellular location">
    <subcellularLocation>
        <location evidence="1">Nucleus</location>
    </subcellularLocation>
</comment>
<evidence type="ECO:0000256" key="6">
    <source>
        <dbReference type="ARBA" id="ARBA00023242"/>
    </source>
</evidence>
<dbReference type="GO" id="GO:0033186">
    <property type="term" value="C:CAF-1 complex"/>
    <property type="evidence" value="ECO:0007669"/>
    <property type="project" value="TreeGrafter"/>
</dbReference>
<sequence length="943" mass="102825">MSSSPAPASEGGGPAAPSSTAPTTADRSPVAGTSKHSSPDASSPEVLMLSDDDEQGDASSSSEEDDDEEKDADYDAKGKGKAKADTAAKRKAKASASSTPAAKKQKTSSTASKTASDKSKSAPKKKEEQPLVQIKKAKFDMRQKPLTTNLAESYTTEMHAFGNWAVEQLRDEGAKELSEYPEEHHGFIAKLVHESNQTLMGLATSVKNTLKTAIAAKLATACEDSQEVEENEWDEAKVGEKLPIAPIKALIQSVATRTNYGLFTSDLPAPLPSASKGDAGKKDGSPAPEVPAGLQIWCWEVEDDKLWVKEFAPRLEKRKAERQETRRAALELFKSLPASEQQALLDGKSSDSNSKGKEKFQGDSAAGKAPKAKKKEQTEEEKKAAEEKAAARAARDAEKESKRKERDEKRAAKAEKDAAEQAKKDEKARVKAEKDAAEQAKKDEKARIKAERQAEEDKKVQLAKKQKNMFTSFFVKKSASPAPAEAGPSYSSPAKSAVIDFDRVFHPFTVRERVEVAPVNRFRQPDQSYEIELDSKPGLTLQDSLSSFLSTASKRRIPPYNPYPEPPLSVRQTVNAISDATLTSQDVSALYNALKDPKKTRVKLLKFKEDYRPGYVGTWTKRSVMVGPRTPFARDTAILNYEHDSEAEWEEEVDDPDAEDVASDGERSGDEKEEVESDVDSWLAEDDEIEYQEGYDADGDMVMQAADNGGRLPGEDDDIVVVESEKTKKKKERDAKKRKADRDREKKREIMLPVAKGMFWQADVEEVVEPAIKPMRIQLLNGKSRAVSAPCDVPTDSVFGLNPFTFVSKPFVTPAAAASASGGTAVPAGKENLGLKGFLVPSDAAKSSVPTLSAGSVNTLKAKRAPPKKPFPTEQLPALLRMLHGSIKTKPVLINDFFELMKAQATPIPKVTIEAKIKEIPCAKVKSKTLVAPEFLAQYGIVA</sequence>
<dbReference type="GO" id="GO:0005634">
    <property type="term" value="C:nucleus"/>
    <property type="evidence" value="ECO:0007669"/>
    <property type="project" value="UniProtKB-SubCell"/>
</dbReference>
<feature type="compositionally biased region" description="Basic and acidic residues" evidence="7">
    <location>
        <begin position="115"/>
        <end position="129"/>
    </location>
</feature>
<dbReference type="PANTHER" id="PTHR15272:SF0">
    <property type="entry name" value="CHROMATIN ASSEMBLY FACTOR 1 SUBUNIT A"/>
    <property type="match status" value="1"/>
</dbReference>
<dbReference type="STRING" id="741276.A0A2S5B1E1"/>
<dbReference type="PANTHER" id="PTHR15272">
    <property type="entry name" value="CHROMATIN ASSEMBLY FACTOR 1 SUBUNIT A CAF-1 SUBUNIT A"/>
    <property type="match status" value="1"/>
</dbReference>
<feature type="compositionally biased region" description="Low complexity" evidence="7">
    <location>
        <begin position="94"/>
        <end position="114"/>
    </location>
</feature>
<dbReference type="GO" id="GO:0006281">
    <property type="term" value="P:DNA repair"/>
    <property type="evidence" value="ECO:0007669"/>
    <property type="project" value="UniProtKB-KW"/>
</dbReference>
<evidence type="ECO:0008006" key="12">
    <source>
        <dbReference type="Google" id="ProtNLM"/>
    </source>
</evidence>
<keyword evidence="11" id="KW-1185">Reference proteome</keyword>
<evidence type="ECO:0000256" key="5">
    <source>
        <dbReference type="ARBA" id="ARBA00023204"/>
    </source>
</evidence>
<protein>
    <recommendedName>
        <fullName evidence="12">Chromatin assembly factor 1 subunit A</fullName>
    </recommendedName>
</protein>
<dbReference type="Pfam" id="PF11600">
    <property type="entry name" value="CAF1A_acidic"/>
    <property type="match status" value="1"/>
</dbReference>
<evidence type="ECO:0000313" key="10">
    <source>
        <dbReference type="EMBL" id="POY70614.1"/>
    </source>
</evidence>
<dbReference type="Proteomes" id="UP000237144">
    <property type="component" value="Unassembled WGS sequence"/>
</dbReference>
<feature type="region of interest" description="Disordered" evidence="7">
    <location>
        <begin position="645"/>
        <end position="680"/>
    </location>
</feature>
<evidence type="ECO:0000259" key="9">
    <source>
        <dbReference type="Pfam" id="PF12253"/>
    </source>
</evidence>
<feature type="compositionally biased region" description="Basic and acidic residues" evidence="7">
    <location>
        <begin position="375"/>
        <end position="460"/>
    </location>
</feature>
<proteinExistence type="predicted"/>
<keyword evidence="3" id="KW-0227">DNA damage</keyword>
<feature type="domain" description="Chromatin assembly factor 1 subunit A dimerization" evidence="9">
    <location>
        <begin position="603"/>
        <end position="676"/>
    </location>
</feature>
<dbReference type="AlphaFoldDB" id="A0A2S5B1E1"/>
<feature type="compositionally biased region" description="Acidic residues" evidence="7">
    <location>
        <begin position="671"/>
        <end position="680"/>
    </location>
</feature>
<dbReference type="InterPro" id="IPR021644">
    <property type="entry name" value="CAF-1_p150_acidic"/>
</dbReference>
<feature type="domain" description="Chromatin assembly factor 1 p150 subunit acidic region" evidence="8">
    <location>
        <begin position="371"/>
        <end position="513"/>
    </location>
</feature>
<keyword evidence="6" id="KW-0539">Nucleus</keyword>
<organism evidence="10 11">
    <name type="scientific">Rhodotorula taiwanensis</name>
    <dbReference type="NCBI Taxonomy" id="741276"/>
    <lineage>
        <taxon>Eukaryota</taxon>
        <taxon>Fungi</taxon>
        <taxon>Dikarya</taxon>
        <taxon>Basidiomycota</taxon>
        <taxon>Pucciniomycotina</taxon>
        <taxon>Microbotryomycetes</taxon>
        <taxon>Sporidiobolales</taxon>
        <taxon>Sporidiobolaceae</taxon>
        <taxon>Rhodotorula</taxon>
    </lineage>
</organism>
<evidence type="ECO:0000259" key="8">
    <source>
        <dbReference type="Pfam" id="PF11600"/>
    </source>
</evidence>
<feature type="region of interest" description="Disordered" evidence="7">
    <location>
        <begin position="1"/>
        <end position="136"/>
    </location>
</feature>
<feature type="compositionally biased region" description="Acidic residues" evidence="7">
    <location>
        <begin position="50"/>
        <end position="72"/>
    </location>
</feature>
<evidence type="ECO:0000256" key="3">
    <source>
        <dbReference type="ARBA" id="ARBA00022763"/>
    </source>
</evidence>
<feature type="region of interest" description="Disordered" evidence="7">
    <location>
        <begin position="724"/>
        <end position="745"/>
    </location>
</feature>
<dbReference type="OrthoDB" id="440676at2759"/>
<keyword evidence="5" id="KW-0234">DNA repair</keyword>
<feature type="region of interest" description="Disordered" evidence="7">
    <location>
        <begin position="266"/>
        <end position="289"/>
    </location>
</feature>